<name>A0A645BPK1_9ZZZZ</name>
<dbReference type="InterPro" id="IPR052200">
    <property type="entry name" value="Protoporphyrinogen_IX_DH"/>
</dbReference>
<dbReference type="InterPro" id="IPR029039">
    <property type="entry name" value="Flavoprotein-like_sf"/>
</dbReference>
<dbReference type="GO" id="GO:0009055">
    <property type="term" value="F:electron transfer activity"/>
    <property type="evidence" value="ECO:0007669"/>
    <property type="project" value="InterPro"/>
</dbReference>
<dbReference type="InterPro" id="IPR008254">
    <property type="entry name" value="Flavodoxin/NO_synth"/>
</dbReference>
<evidence type="ECO:0000259" key="1">
    <source>
        <dbReference type="PROSITE" id="PS50902"/>
    </source>
</evidence>
<dbReference type="PROSITE" id="PS00201">
    <property type="entry name" value="FLAVODOXIN"/>
    <property type="match status" value="1"/>
</dbReference>
<evidence type="ECO:0000313" key="2">
    <source>
        <dbReference type="EMBL" id="MPM67370.1"/>
    </source>
</evidence>
<dbReference type="AlphaFoldDB" id="A0A645BPK1"/>
<dbReference type="EMBL" id="VSSQ01021649">
    <property type="protein sequence ID" value="MPM67370.1"/>
    <property type="molecule type" value="Genomic_DNA"/>
</dbReference>
<dbReference type="GO" id="GO:0006783">
    <property type="term" value="P:heme biosynthetic process"/>
    <property type="evidence" value="ECO:0007669"/>
    <property type="project" value="TreeGrafter"/>
</dbReference>
<comment type="caution">
    <text evidence="2">The sequence shown here is derived from an EMBL/GenBank/DDBJ whole genome shotgun (WGS) entry which is preliminary data.</text>
</comment>
<dbReference type="PROSITE" id="PS50902">
    <property type="entry name" value="FLAVODOXIN_LIKE"/>
    <property type="match status" value="1"/>
</dbReference>
<organism evidence="2">
    <name type="scientific">bioreactor metagenome</name>
    <dbReference type="NCBI Taxonomy" id="1076179"/>
    <lineage>
        <taxon>unclassified sequences</taxon>
        <taxon>metagenomes</taxon>
        <taxon>ecological metagenomes</taxon>
    </lineage>
</organism>
<protein>
    <recommendedName>
        <fullName evidence="1">Flavodoxin-like domain-containing protein</fullName>
    </recommendedName>
</protein>
<dbReference type="Pfam" id="PF12724">
    <property type="entry name" value="Flavodoxin_5"/>
    <property type="match status" value="1"/>
</dbReference>
<sequence>MKTAVLYTTTYGATQRCAEALVAAIGQGSQSFDLRSVPEPNLQEFDAVIVGASVYVGKIQAAAEAYLKSHEDELLRKPLALFLCGMQEKEISNQLQNNFSESLKKHDKPLVWLGGAYPLKKMSFMHKLMVKTIAKVTEEQEAIRWSVLEQLAKSFQ</sequence>
<reference evidence="2" key="1">
    <citation type="submission" date="2019-08" db="EMBL/GenBank/DDBJ databases">
        <authorList>
            <person name="Kucharzyk K."/>
            <person name="Murdoch R.W."/>
            <person name="Higgins S."/>
            <person name="Loffler F."/>
        </authorList>
    </citation>
    <scope>NUCLEOTIDE SEQUENCE</scope>
</reference>
<dbReference type="InterPro" id="IPR001226">
    <property type="entry name" value="Flavodoxin_CS"/>
</dbReference>
<dbReference type="GO" id="GO:0010181">
    <property type="term" value="F:FMN binding"/>
    <property type="evidence" value="ECO:0007669"/>
    <property type="project" value="InterPro"/>
</dbReference>
<dbReference type="InterPro" id="IPR026816">
    <property type="entry name" value="Flavodoxin_dom"/>
</dbReference>
<dbReference type="GO" id="GO:0070819">
    <property type="term" value="F:menaquinone-dependent protoporphyrinogen oxidase activity"/>
    <property type="evidence" value="ECO:0007669"/>
    <property type="project" value="TreeGrafter"/>
</dbReference>
<gene>
    <name evidence="2" type="ORF">SDC9_114292</name>
</gene>
<accession>A0A645BPK1</accession>
<dbReference type="PANTHER" id="PTHR38030:SF2">
    <property type="entry name" value="PROTOPORPHYRINOGEN IX DEHYDROGENASE [QUINONE]"/>
    <property type="match status" value="1"/>
</dbReference>
<proteinExistence type="predicted"/>
<dbReference type="Gene3D" id="3.40.50.360">
    <property type="match status" value="1"/>
</dbReference>
<feature type="domain" description="Flavodoxin-like" evidence="1">
    <location>
        <begin position="3"/>
        <end position="150"/>
    </location>
</feature>
<dbReference type="PANTHER" id="PTHR38030">
    <property type="entry name" value="PROTOPORPHYRINOGEN IX DEHYDROGENASE [MENAQUINONE]"/>
    <property type="match status" value="1"/>
</dbReference>
<dbReference type="SUPFAM" id="SSF52218">
    <property type="entry name" value="Flavoproteins"/>
    <property type="match status" value="1"/>
</dbReference>